<name>A0ABR5TMM8_9BACL</name>
<keyword evidence="2" id="KW-1185">Reference proteome</keyword>
<reference evidence="1 2" key="1">
    <citation type="submission" date="2016-01" db="EMBL/GenBank/DDBJ databases">
        <authorList>
            <person name="Mitreva M."/>
            <person name="Pepin K.H."/>
            <person name="Mihindukulasuriya K.A."/>
            <person name="Fulton R."/>
            <person name="Fronick C."/>
            <person name="O'Laughlin M."/>
            <person name="Miner T."/>
            <person name="Herter B."/>
            <person name="Rosa B.A."/>
            <person name="Cordes M."/>
            <person name="Tomlinson C."/>
            <person name="Wollam A."/>
            <person name="Palsikar V.B."/>
            <person name="Mardis E.R."/>
            <person name="Wilson R.K."/>
        </authorList>
    </citation>
    <scope>NUCLEOTIDE SEQUENCE [LARGE SCALE GENOMIC DNA]</scope>
    <source>
        <strain evidence="1 2">KA00071</strain>
    </source>
</reference>
<evidence type="ECO:0000313" key="1">
    <source>
        <dbReference type="EMBL" id="KXB58587.1"/>
    </source>
</evidence>
<comment type="caution">
    <text evidence="1">The sequence shown here is derived from an EMBL/GenBank/DDBJ whole genome shotgun (WGS) entry which is preliminary data.</text>
</comment>
<gene>
    <name evidence="1" type="ORF">HMPREF1871_00353</name>
</gene>
<accession>A0ABR5TMM8</accession>
<dbReference type="EMBL" id="LSDB01000008">
    <property type="protein sequence ID" value="KXB58587.1"/>
    <property type="molecule type" value="Genomic_DNA"/>
</dbReference>
<protein>
    <submittedName>
        <fullName evidence="1">Toxin-antitoxin system, antitoxin component, ribbon-helix-helix domain protein</fullName>
    </submittedName>
</protein>
<dbReference type="RefSeq" id="WP_066129207.1">
    <property type="nucleotide sequence ID" value="NZ_KQ959861.1"/>
</dbReference>
<dbReference type="InterPro" id="IPR046257">
    <property type="entry name" value="DUF6290"/>
</dbReference>
<evidence type="ECO:0000313" key="2">
    <source>
        <dbReference type="Proteomes" id="UP000070467"/>
    </source>
</evidence>
<sequence>MEEVKINFSKEEKKFVEKYAEQQKETLAEYIKKAVFEQIEDEEDKKAYQRAKKEYEKDKTTYSHNEMKILLGL</sequence>
<dbReference type="NCBIfam" id="NF046040">
    <property type="entry name" value="RelB_antitoxin"/>
    <property type="match status" value="1"/>
</dbReference>
<proteinExistence type="predicted"/>
<dbReference type="Proteomes" id="UP000070467">
    <property type="component" value="Unassembled WGS sequence"/>
</dbReference>
<dbReference type="Pfam" id="PF19807">
    <property type="entry name" value="DUF6290"/>
    <property type="match status" value="1"/>
</dbReference>
<organism evidence="1 2">
    <name type="scientific">Gemelliphila asaccharolytica</name>
    <dbReference type="NCBI Taxonomy" id="502393"/>
    <lineage>
        <taxon>Bacteria</taxon>
        <taxon>Bacillati</taxon>
        <taxon>Bacillota</taxon>
        <taxon>Bacilli</taxon>
        <taxon>Bacillales</taxon>
        <taxon>Gemellaceae</taxon>
        <taxon>Gemelliphila</taxon>
    </lineage>
</organism>